<dbReference type="Proteomes" id="UP000001861">
    <property type="component" value="Unassembled WGS sequence"/>
</dbReference>
<dbReference type="InParanoid" id="A8PB67"/>
<dbReference type="GO" id="GO:0004123">
    <property type="term" value="F:cystathionine gamma-lyase activity"/>
    <property type="evidence" value="ECO:0007669"/>
    <property type="project" value="TreeGrafter"/>
</dbReference>
<dbReference type="InterPro" id="IPR054542">
    <property type="entry name" value="Cys_met_metab_PP"/>
</dbReference>
<dbReference type="OMA" id="YKQDGVG"/>
<evidence type="ECO:0000256" key="9">
    <source>
        <dbReference type="SAM" id="MobiDB-lite"/>
    </source>
</evidence>
<dbReference type="eggNOG" id="KOG0053">
    <property type="taxonomic scope" value="Eukaryota"/>
</dbReference>
<evidence type="ECO:0000256" key="5">
    <source>
        <dbReference type="ARBA" id="ARBA00022898"/>
    </source>
</evidence>
<name>A8PB67_COPC7</name>
<comment type="pathway">
    <text evidence="2">Amino-acid biosynthesis; L-cysteine biosynthesis; L-cysteine from L-homocysteine and L-serine: step 2/2.</text>
</comment>
<keyword evidence="6" id="KW-0198">Cysteine biosynthesis</keyword>
<feature type="compositionally biased region" description="Basic and acidic residues" evidence="9">
    <location>
        <begin position="287"/>
        <end position="308"/>
    </location>
</feature>
<keyword evidence="11" id="KW-1185">Reference proteome</keyword>
<dbReference type="GO" id="GO:0019343">
    <property type="term" value="P:cysteine biosynthetic process via cystathionine"/>
    <property type="evidence" value="ECO:0007669"/>
    <property type="project" value="TreeGrafter"/>
</dbReference>
<dbReference type="InterPro" id="IPR015421">
    <property type="entry name" value="PyrdxlP-dep_Trfase_major"/>
</dbReference>
<evidence type="ECO:0000256" key="1">
    <source>
        <dbReference type="ARBA" id="ARBA00001933"/>
    </source>
</evidence>
<dbReference type="InterPro" id="IPR000277">
    <property type="entry name" value="Cys/Met-Metab_PyrdxlP-dep_enz"/>
</dbReference>
<dbReference type="GeneID" id="6016739"/>
<accession>A8PB67</accession>
<comment type="cofactor">
    <cofactor evidence="1 8">
        <name>pyridoxal 5'-phosphate</name>
        <dbReference type="ChEBI" id="CHEBI:597326"/>
    </cofactor>
</comment>
<evidence type="ECO:0000256" key="4">
    <source>
        <dbReference type="ARBA" id="ARBA00012085"/>
    </source>
</evidence>
<dbReference type="FunFam" id="3.40.640.10:FF:000046">
    <property type="entry name" value="Cystathionine gamma-lyase"/>
    <property type="match status" value="1"/>
</dbReference>
<dbReference type="CDD" id="cd00614">
    <property type="entry name" value="CGS_like"/>
    <property type="match status" value="1"/>
</dbReference>
<dbReference type="PANTHER" id="PTHR11808:SF15">
    <property type="entry name" value="CYSTATHIONINE GAMMA-LYASE"/>
    <property type="match status" value="1"/>
</dbReference>
<feature type="region of interest" description="Disordered" evidence="9">
    <location>
        <begin position="286"/>
        <end position="308"/>
    </location>
</feature>
<keyword evidence="5 8" id="KW-0663">Pyridoxal phosphate</keyword>
<dbReference type="GO" id="GO:0030170">
    <property type="term" value="F:pyridoxal phosphate binding"/>
    <property type="evidence" value="ECO:0007669"/>
    <property type="project" value="InterPro"/>
</dbReference>
<dbReference type="SUPFAM" id="SSF53383">
    <property type="entry name" value="PLP-dependent transferases"/>
    <property type="match status" value="1"/>
</dbReference>
<dbReference type="GO" id="GO:0019346">
    <property type="term" value="P:transsulfuration"/>
    <property type="evidence" value="ECO:0007669"/>
    <property type="project" value="InterPro"/>
</dbReference>
<comment type="caution">
    <text evidence="10">The sequence shown here is derived from an EMBL/GenBank/DDBJ whole genome shotgun (WGS) entry which is preliminary data.</text>
</comment>
<dbReference type="GO" id="GO:0005737">
    <property type="term" value="C:cytoplasm"/>
    <property type="evidence" value="ECO:0007669"/>
    <property type="project" value="TreeGrafter"/>
</dbReference>
<dbReference type="STRING" id="240176.A8PB67"/>
<evidence type="ECO:0000256" key="3">
    <source>
        <dbReference type="ARBA" id="ARBA00009077"/>
    </source>
</evidence>
<feature type="region of interest" description="Disordered" evidence="9">
    <location>
        <begin position="1"/>
        <end position="50"/>
    </location>
</feature>
<protein>
    <recommendedName>
        <fullName evidence="4">cystathionine gamma-lyase</fullName>
        <ecNumber evidence="4">4.4.1.1</ecNumber>
    </recommendedName>
    <alternativeName>
        <fullName evidence="7">Gamma-cystathionase</fullName>
    </alternativeName>
</protein>
<dbReference type="Gene3D" id="3.40.640.10">
    <property type="entry name" value="Type I PLP-dependent aspartate aminotransferase-like (Major domain)"/>
    <property type="match status" value="1"/>
</dbReference>
<dbReference type="PROSITE" id="PS00868">
    <property type="entry name" value="CYS_MET_METAB_PP"/>
    <property type="match status" value="1"/>
</dbReference>
<feature type="compositionally biased region" description="Low complexity" evidence="9">
    <location>
        <begin position="1"/>
        <end position="17"/>
    </location>
</feature>
<dbReference type="KEGG" id="cci:CC1G_02572"/>
<dbReference type="EC" id="4.4.1.1" evidence="4"/>
<evidence type="ECO:0000256" key="6">
    <source>
        <dbReference type="ARBA" id="ARBA00023192"/>
    </source>
</evidence>
<evidence type="ECO:0000313" key="10">
    <source>
        <dbReference type="EMBL" id="EAU81556.1"/>
    </source>
</evidence>
<evidence type="ECO:0000313" key="11">
    <source>
        <dbReference type="Proteomes" id="UP000001861"/>
    </source>
</evidence>
<dbReference type="FunCoup" id="A8PB67">
    <property type="interactions" value="446"/>
</dbReference>
<dbReference type="OrthoDB" id="3512640at2759"/>
<reference evidence="10 11" key="1">
    <citation type="journal article" date="2010" name="Proc. Natl. Acad. Sci. U.S.A.">
        <title>Insights into evolution of multicellular fungi from the assembled chromosomes of the mushroom Coprinopsis cinerea (Coprinus cinereus).</title>
        <authorList>
            <person name="Stajich J.E."/>
            <person name="Wilke S.K."/>
            <person name="Ahren D."/>
            <person name="Au C.H."/>
            <person name="Birren B.W."/>
            <person name="Borodovsky M."/>
            <person name="Burns C."/>
            <person name="Canback B."/>
            <person name="Casselton L.A."/>
            <person name="Cheng C.K."/>
            <person name="Deng J."/>
            <person name="Dietrich F.S."/>
            <person name="Fargo D.C."/>
            <person name="Farman M.L."/>
            <person name="Gathman A.C."/>
            <person name="Goldberg J."/>
            <person name="Guigo R."/>
            <person name="Hoegger P.J."/>
            <person name="Hooker J.B."/>
            <person name="Huggins A."/>
            <person name="James T.Y."/>
            <person name="Kamada T."/>
            <person name="Kilaru S."/>
            <person name="Kodira C."/>
            <person name="Kues U."/>
            <person name="Kupfer D."/>
            <person name="Kwan H.S."/>
            <person name="Lomsadze A."/>
            <person name="Li W."/>
            <person name="Lilly W.W."/>
            <person name="Ma L.J."/>
            <person name="Mackey A.J."/>
            <person name="Manning G."/>
            <person name="Martin F."/>
            <person name="Muraguchi H."/>
            <person name="Natvig D.O."/>
            <person name="Palmerini H."/>
            <person name="Ramesh M.A."/>
            <person name="Rehmeyer C.J."/>
            <person name="Roe B.A."/>
            <person name="Shenoy N."/>
            <person name="Stanke M."/>
            <person name="Ter-Hovhannisyan V."/>
            <person name="Tunlid A."/>
            <person name="Velagapudi R."/>
            <person name="Vision T.J."/>
            <person name="Zeng Q."/>
            <person name="Zolan M.E."/>
            <person name="Pukkila P.J."/>
        </authorList>
    </citation>
    <scope>NUCLEOTIDE SEQUENCE [LARGE SCALE GENOMIC DNA]</scope>
    <source>
        <strain evidence="11">Okayama-7 / 130 / ATCC MYA-4618 / FGSC 9003</strain>
    </source>
</reference>
<dbReference type="PANTHER" id="PTHR11808">
    <property type="entry name" value="TRANS-SULFURATION ENZYME FAMILY MEMBER"/>
    <property type="match status" value="1"/>
</dbReference>
<evidence type="ECO:0000256" key="7">
    <source>
        <dbReference type="ARBA" id="ARBA00029853"/>
    </source>
</evidence>
<evidence type="ECO:0000256" key="8">
    <source>
        <dbReference type="RuleBase" id="RU362118"/>
    </source>
</evidence>
<comment type="similarity">
    <text evidence="3 8">Belongs to the trans-sulfuration enzymes family.</text>
</comment>
<dbReference type="Gene3D" id="3.90.1150.10">
    <property type="entry name" value="Aspartate Aminotransferase, domain 1"/>
    <property type="match status" value="1"/>
</dbReference>
<keyword evidence="6" id="KW-0028">Amino-acid biosynthesis</keyword>
<proteinExistence type="inferred from homology"/>
<evidence type="ECO:0000256" key="2">
    <source>
        <dbReference type="ARBA" id="ARBA00005038"/>
    </source>
</evidence>
<dbReference type="RefSeq" id="XP_001840109.1">
    <property type="nucleotide sequence ID" value="XM_001840057.2"/>
</dbReference>
<sequence>MTLGLSIPSSTSSPSTSANQTPALSTPADRSLDSTAPTTPAISSPAEPNTDYAAAETVKGFGTRAIHVGSEPDKTTGAVIPPISLSTTFAQSAPGVHSGFEYSRSDNPNRRALEHALASIEEGVEALAFSSGSAALATVVQSLQFLKKDGPHQPIHILSINDVYGGTYRYLKRVGNEVQGLEVTFVDMETADEETIVKGIRDDTKLVLVETPTNPTLKVVSIPLLSRIAHTHPAAPLLMVDNTFASPFYQNPLKLGADLVLHSLTKYVNGHSDVVMGAVILPPTTGEHLDGELEEGRGTERPVKHPNPEHLEHYYKTLRFMQNALGAVPSAYDSWLAQRGLKTLHLRMKAHGSNALAVALGVREWVKEQRRAGRADVKVGIGYAGLPAEKEDDPEFEEDRVEVKEARKREIAVQTRRHNLAWEMLSTPARKWVEKEVRPIQTLHLIRTAPSLYSITSLSSKTTPPPLGFPYTGMLTVTLPTYEHALRFLQSLELFTLAESLGGVESLAEHPASMTHAGIPVEERRRSGVEDGLVRLSVGVEEGEDLVGDVRRALGKAFEV</sequence>
<dbReference type="Pfam" id="PF01053">
    <property type="entry name" value="Cys_Met_Meta_PP"/>
    <property type="match status" value="2"/>
</dbReference>
<dbReference type="AlphaFoldDB" id="A8PB67"/>
<organism evidence="10 11">
    <name type="scientific">Coprinopsis cinerea (strain Okayama-7 / 130 / ATCC MYA-4618 / FGSC 9003)</name>
    <name type="common">Inky cap fungus</name>
    <name type="synonym">Hormographiella aspergillata</name>
    <dbReference type="NCBI Taxonomy" id="240176"/>
    <lineage>
        <taxon>Eukaryota</taxon>
        <taxon>Fungi</taxon>
        <taxon>Dikarya</taxon>
        <taxon>Basidiomycota</taxon>
        <taxon>Agaricomycotina</taxon>
        <taxon>Agaricomycetes</taxon>
        <taxon>Agaricomycetidae</taxon>
        <taxon>Agaricales</taxon>
        <taxon>Agaricineae</taxon>
        <taxon>Psathyrellaceae</taxon>
        <taxon>Coprinopsis</taxon>
    </lineage>
</organism>
<dbReference type="EMBL" id="AACS02000004">
    <property type="protein sequence ID" value="EAU81556.1"/>
    <property type="molecule type" value="Genomic_DNA"/>
</dbReference>
<feature type="compositionally biased region" description="Polar residues" evidence="9">
    <location>
        <begin position="33"/>
        <end position="42"/>
    </location>
</feature>
<dbReference type="InterPro" id="IPR015424">
    <property type="entry name" value="PyrdxlP-dep_Trfase"/>
</dbReference>
<dbReference type="InterPro" id="IPR015422">
    <property type="entry name" value="PyrdxlP-dep_Trfase_small"/>
</dbReference>
<gene>
    <name evidence="10" type="ORF">CC1G_02572</name>
</gene>
<dbReference type="VEuPathDB" id="FungiDB:CC1G_02572"/>